<reference evidence="1 2" key="1">
    <citation type="journal article" date="2018" name="Science">
        <title>The opium poppy genome and morphinan production.</title>
        <authorList>
            <person name="Guo L."/>
            <person name="Winzer T."/>
            <person name="Yang X."/>
            <person name="Li Y."/>
            <person name="Ning Z."/>
            <person name="He Z."/>
            <person name="Teodor R."/>
            <person name="Lu Y."/>
            <person name="Bowser T.A."/>
            <person name="Graham I.A."/>
            <person name="Ye K."/>
        </authorList>
    </citation>
    <scope>NUCLEOTIDE SEQUENCE [LARGE SCALE GENOMIC DNA]</scope>
    <source>
        <strain evidence="2">cv. HN1</strain>
        <tissue evidence="1">Leaves</tissue>
    </source>
</reference>
<sequence length="74" mass="8393">MISGMPRPVKKLAAEMEMLVRQSLADGQPANEIKQLLQKHANEASYVLQIEVGDEEYPAEKQSEMLKAKYMEVE</sequence>
<dbReference type="AlphaFoldDB" id="A0A4Y7IXJ6"/>
<evidence type="ECO:0000313" key="2">
    <source>
        <dbReference type="Proteomes" id="UP000316621"/>
    </source>
</evidence>
<dbReference type="EMBL" id="CM010716">
    <property type="protein sequence ID" value="RZC52125.1"/>
    <property type="molecule type" value="Genomic_DNA"/>
</dbReference>
<organism evidence="1 2">
    <name type="scientific">Papaver somniferum</name>
    <name type="common">Opium poppy</name>
    <dbReference type="NCBI Taxonomy" id="3469"/>
    <lineage>
        <taxon>Eukaryota</taxon>
        <taxon>Viridiplantae</taxon>
        <taxon>Streptophyta</taxon>
        <taxon>Embryophyta</taxon>
        <taxon>Tracheophyta</taxon>
        <taxon>Spermatophyta</taxon>
        <taxon>Magnoliopsida</taxon>
        <taxon>Ranunculales</taxon>
        <taxon>Papaveraceae</taxon>
        <taxon>Papaveroideae</taxon>
        <taxon>Papaver</taxon>
    </lineage>
</organism>
<accession>A0A4Y7IXJ6</accession>
<evidence type="ECO:0000313" key="1">
    <source>
        <dbReference type="EMBL" id="RZC52125.1"/>
    </source>
</evidence>
<proteinExistence type="predicted"/>
<dbReference type="Proteomes" id="UP000316621">
    <property type="component" value="Chromosome 2"/>
</dbReference>
<protein>
    <submittedName>
        <fullName evidence="1">Uncharacterized protein</fullName>
    </submittedName>
</protein>
<keyword evidence="2" id="KW-1185">Reference proteome</keyword>
<dbReference type="Gramene" id="RZC52125">
    <property type="protein sequence ID" value="RZC52125"/>
    <property type="gene ID" value="C5167_020553"/>
</dbReference>
<name>A0A4Y7IXJ6_PAPSO</name>
<gene>
    <name evidence="1" type="ORF">C5167_020553</name>
</gene>